<dbReference type="PANTHER" id="PTHR30093:SF34">
    <property type="entry name" value="PREPILIN PEPTIDASE-DEPENDENT PROTEIN D"/>
    <property type="match status" value="1"/>
</dbReference>
<evidence type="ECO:0000256" key="1">
    <source>
        <dbReference type="ARBA" id="ARBA00022481"/>
    </source>
</evidence>
<sequence>MKRIDLGFTLIELMIVVAIIGILAAVAIPQYQNYVARAQVTEGLSLASGIKTAMAEYYNTNGVFPASSMTIDQRHEALGIPAPTEFQSKLVKKIEVKTNGALRVRFFDEADGVNTLIADKSFWLMPTDNGGSISWRCACAYSSTESCHGGGVTDPNGIIIEEKYLPSSCL</sequence>
<dbReference type="NCBIfam" id="TIGR02532">
    <property type="entry name" value="IV_pilin_GFxxxE"/>
    <property type="match status" value="1"/>
</dbReference>
<accession>A0A382CGV9</accession>
<dbReference type="InterPro" id="IPR001082">
    <property type="entry name" value="Pilin"/>
</dbReference>
<dbReference type="InterPro" id="IPR012902">
    <property type="entry name" value="N_methyl_site"/>
</dbReference>
<gene>
    <name evidence="3" type="ORF">METZ01_LOCUS177745</name>
</gene>
<dbReference type="InterPro" id="IPR045584">
    <property type="entry name" value="Pilin-like"/>
</dbReference>
<keyword evidence="2" id="KW-1133">Transmembrane helix</keyword>
<evidence type="ECO:0000256" key="2">
    <source>
        <dbReference type="SAM" id="Phobius"/>
    </source>
</evidence>
<evidence type="ECO:0000313" key="3">
    <source>
        <dbReference type="EMBL" id="SVB24891.1"/>
    </source>
</evidence>
<dbReference type="SUPFAM" id="SSF54523">
    <property type="entry name" value="Pili subunits"/>
    <property type="match status" value="1"/>
</dbReference>
<dbReference type="Pfam" id="PF07963">
    <property type="entry name" value="N_methyl"/>
    <property type="match status" value="1"/>
</dbReference>
<dbReference type="Gene3D" id="3.30.700.10">
    <property type="entry name" value="Glycoprotein, Type 4 Pilin"/>
    <property type="match status" value="1"/>
</dbReference>
<dbReference type="PANTHER" id="PTHR30093">
    <property type="entry name" value="GENERAL SECRETION PATHWAY PROTEIN G"/>
    <property type="match status" value="1"/>
</dbReference>
<dbReference type="Pfam" id="PF00114">
    <property type="entry name" value="Pilin"/>
    <property type="match status" value="1"/>
</dbReference>
<name>A0A382CGV9_9ZZZZ</name>
<dbReference type="GO" id="GO:0043107">
    <property type="term" value="P:type IV pilus-dependent motility"/>
    <property type="evidence" value="ECO:0007669"/>
    <property type="project" value="TreeGrafter"/>
</dbReference>
<proteinExistence type="predicted"/>
<dbReference type="GO" id="GO:0007155">
    <property type="term" value="P:cell adhesion"/>
    <property type="evidence" value="ECO:0007669"/>
    <property type="project" value="InterPro"/>
</dbReference>
<protein>
    <submittedName>
        <fullName evidence="3">Uncharacterized protein</fullName>
    </submittedName>
</protein>
<reference evidence="3" key="1">
    <citation type="submission" date="2018-05" db="EMBL/GenBank/DDBJ databases">
        <authorList>
            <person name="Lanie J.A."/>
            <person name="Ng W.-L."/>
            <person name="Kazmierczak K.M."/>
            <person name="Andrzejewski T.M."/>
            <person name="Davidsen T.M."/>
            <person name="Wayne K.J."/>
            <person name="Tettelin H."/>
            <person name="Glass J.I."/>
            <person name="Rusch D."/>
            <person name="Podicherti R."/>
            <person name="Tsui H.-C.T."/>
            <person name="Winkler M.E."/>
        </authorList>
    </citation>
    <scope>NUCLEOTIDE SEQUENCE</scope>
</reference>
<dbReference type="GO" id="GO:0044096">
    <property type="term" value="C:type IV pilus"/>
    <property type="evidence" value="ECO:0007669"/>
    <property type="project" value="TreeGrafter"/>
</dbReference>
<keyword evidence="2" id="KW-0812">Transmembrane</keyword>
<dbReference type="EMBL" id="UINC01034285">
    <property type="protein sequence ID" value="SVB24891.1"/>
    <property type="molecule type" value="Genomic_DNA"/>
</dbReference>
<keyword evidence="2" id="KW-0472">Membrane</keyword>
<dbReference type="AlphaFoldDB" id="A0A382CGV9"/>
<organism evidence="3">
    <name type="scientific">marine metagenome</name>
    <dbReference type="NCBI Taxonomy" id="408172"/>
    <lineage>
        <taxon>unclassified sequences</taxon>
        <taxon>metagenomes</taxon>
        <taxon>ecological metagenomes</taxon>
    </lineage>
</organism>
<feature type="transmembrane region" description="Helical" evidence="2">
    <location>
        <begin position="6"/>
        <end position="28"/>
    </location>
</feature>
<keyword evidence="1" id="KW-0488">Methylation</keyword>